<gene>
    <name evidence="4" type="ORF">CITCOLO1_LOCUS11652</name>
</gene>
<dbReference type="Pfam" id="PF08372">
    <property type="entry name" value="PRT_C"/>
    <property type="match status" value="1"/>
</dbReference>
<keyword evidence="5" id="KW-1185">Reference proteome</keyword>
<dbReference type="InterPro" id="IPR047259">
    <property type="entry name" value="QUIRKY-like"/>
</dbReference>
<name>A0ABP0YGK4_9ROSI</name>
<dbReference type="EMBL" id="OZ021738">
    <property type="protein sequence ID" value="CAK9319638.1"/>
    <property type="molecule type" value="Genomic_DNA"/>
</dbReference>
<organism evidence="4 5">
    <name type="scientific">Citrullus colocynthis</name>
    <name type="common">colocynth</name>
    <dbReference type="NCBI Taxonomy" id="252529"/>
    <lineage>
        <taxon>Eukaryota</taxon>
        <taxon>Viridiplantae</taxon>
        <taxon>Streptophyta</taxon>
        <taxon>Embryophyta</taxon>
        <taxon>Tracheophyta</taxon>
        <taxon>Spermatophyta</taxon>
        <taxon>Magnoliopsida</taxon>
        <taxon>eudicotyledons</taxon>
        <taxon>Gunneridae</taxon>
        <taxon>Pentapetalae</taxon>
        <taxon>rosids</taxon>
        <taxon>fabids</taxon>
        <taxon>Cucurbitales</taxon>
        <taxon>Cucurbitaceae</taxon>
        <taxon>Benincaseae</taxon>
        <taxon>Citrullus</taxon>
    </lineage>
</organism>
<evidence type="ECO:0000313" key="4">
    <source>
        <dbReference type="EMBL" id="CAK9319638.1"/>
    </source>
</evidence>
<dbReference type="InterPro" id="IPR013583">
    <property type="entry name" value="MCTP_C"/>
</dbReference>
<evidence type="ECO:0000313" key="5">
    <source>
        <dbReference type="Proteomes" id="UP001642487"/>
    </source>
</evidence>
<feature type="domain" description="Multiple C2" evidence="3">
    <location>
        <begin position="179"/>
        <end position="211"/>
    </location>
</feature>
<evidence type="ECO:0000256" key="1">
    <source>
        <dbReference type="ARBA" id="ARBA00022737"/>
    </source>
</evidence>
<keyword evidence="1" id="KW-0677">Repeat</keyword>
<protein>
    <recommendedName>
        <fullName evidence="3">Multiple C2 domain-containing protein</fullName>
    </recommendedName>
</protein>
<proteinExistence type="predicted"/>
<sequence length="211" mass="24491">MLEEQYTWDVYDPCTVLTIDVFDNGRYNRKNDDVLSKQCGKNLCVGKVRIRLSTLDINQFLMAKLDLVVFNSNAPKNALHPPIRPSPTRHPPPHRHENRNNPTHSVQTDHGHEVVQYMFDSDTHVWSMRKSKANWFRVVGCLTSHCNHVMVRGNPHVGPPTNHRPHPHPLNHCHHHWNSHNMDPRLSYVDFVSTDELDEEFDGFPTTRSTD</sequence>
<dbReference type="PANTHER" id="PTHR31425">
    <property type="entry name" value="PHOSPHORIBOSYLANTHRANILATE TRANSFERASE ISOFORM 1"/>
    <property type="match status" value="1"/>
</dbReference>
<accession>A0ABP0YGK4</accession>
<dbReference type="Proteomes" id="UP001642487">
    <property type="component" value="Chromosome 4"/>
</dbReference>
<feature type="region of interest" description="Disordered" evidence="2">
    <location>
        <begin position="76"/>
        <end position="106"/>
    </location>
</feature>
<evidence type="ECO:0000259" key="3">
    <source>
        <dbReference type="Pfam" id="PF08372"/>
    </source>
</evidence>
<dbReference type="PANTHER" id="PTHR31425:SF43">
    <property type="entry name" value="MULTIPLE C2 DOMAIN AND TRANSMEMBRANE REGION PROTEIN 14"/>
    <property type="match status" value="1"/>
</dbReference>
<reference evidence="4 5" key="1">
    <citation type="submission" date="2024-03" db="EMBL/GenBank/DDBJ databases">
        <authorList>
            <person name="Gkanogiannis A."/>
            <person name="Becerra Lopez-Lavalle L."/>
        </authorList>
    </citation>
    <scope>NUCLEOTIDE SEQUENCE [LARGE SCALE GENOMIC DNA]</scope>
</reference>
<evidence type="ECO:0000256" key="2">
    <source>
        <dbReference type="SAM" id="MobiDB-lite"/>
    </source>
</evidence>